<reference evidence="6 7" key="1">
    <citation type="submission" date="2018-04" db="EMBL/GenBank/DDBJ databases">
        <title>Novel species isolated from glacier.</title>
        <authorList>
            <person name="Liu Q."/>
            <person name="Xin Y.-H."/>
        </authorList>
    </citation>
    <scope>NUCLEOTIDE SEQUENCE [LARGE SCALE GENOMIC DNA]</scope>
    <source>
        <strain evidence="6 7">GT1R17</strain>
    </source>
</reference>
<dbReference type="EMBL" id="QANS01000002">
    <property type="protein sequence ID" value="PTU31866.1"/>
    <property type="molecule type" value="Genomic_DNA"/>
</dbReference>
<dbReference type="Gene3D" id="3.30.70.270">
    <property type="match status" value="1"/>
</dbReference>
<evidence type="ECO:0000256" key="3">
    <source>
        <dbReference type="ARBA" id="ARBA00034247"/>
    </source>
</evidence>
<name>A0A2T5MH15_9GAMM</name>
<dbReference type="SUPFAM" id="SSF55073">
    <property type="entry name" value="Nucleotide cyclase"/>
    <property type="match status" value="1"/>
</dbReference>
<feature type="transmembrane region" description="Helical" evidence="4">
    <location>
        <begin position="200"/>
        <end position="217"/>
    </location>
</feature>
<dbReference type="GO" id="GO:0052621">
    <property type="term" value="F:diguanylate cyclase activity"/>
    <property type="evidence" value="ECO:0007669"/>
    <property type="project" value="UniProtKB-EC"/>
</dbReference>
<dbReference type="InterPro" id="IPR050469">
    <property type="entry name" value="Diguanylate_Cyclase"/>
</dbReference>
<dbReference type="InterPro" id="IPR043128">
    <property type="entry name" value="Rev_trsase/Diguanyl_cyclase"/>
</dbReference>
<dbReference type="EC" id="2.7.7.65" evidence="2"/>
<evidence type="ECO:0000256" key="1">
    <source>
        <dbReference type="ARBA" id="ARBA00001946"/>
    </source>
</evidence>
<protein>
    <recommendedName>
        <fullName evidence="2">diguanylate cyclase</fullName>
        <ecNumber evidence="2">2.7.7.65</ecNumber>
    </recommendedName>
</protein>
<dbReference type="PANTHER" id="PTHR45138">
    <property type="entry name" value="REGULATORY COMPONENTS OF SENSORY TRANSDUCTION SYSTEM"/>
    <property type="match status" value="1"/>
</dbReference>
<dbReference type="GO" id="GO:1902201">
    <property type="term" value="P:negative regulation of bacterial-type flagellum-dependent cell motility"/>
    <property type="evidence" value="ECO:0007669"/>
    <property type="project" value="TreeGrafter"/>
</dbReference>
<feature type="transmembrane region" description="Helical" evidence="4">
    <location>
        <begin position="118"/>
        <end position="139"/>
    </location>
</feature>
<gene>
    <name evidence="6" type="ORF">CJD38_04050</name>
</gene>
<keyword evidence="4" id="KW-0472">Membrane</keyword>
<dbReference type="Pfam" id="PF00990">
    <property type="entry name" value="GGDEF"/>
    <property type="match status" value="1"/>
</dbReference>
<feature type="transmembrane region" description="Helical" evidence="4">
    <location>
        <begin position="85"/>
        <end position="106"/>
    </location>
</feature>
<comment type="cofactor">
    <cofactor evidence="1">
        <name>Mg(2+)</name>
        <dbReference type="ChEBI" id="CHEBI:18420"/>
    </cofactor>
</comment>
<dbReference type="FunFam" id="3.30.70.270:FF:000001">
    <property type="entry name" value="Diguanylate cyclase domain protein"/>
    <property type="match status" value="1"/>
</dbReference>
<evidence type="ECO:0000256" key="4">
    <source>
        <dbReference type="SAM" id="Phobius"/>
    </source>
</evidence>
<dbReference type="AlphaFoldDB" id="A0A2T5MH15"/>
<dbReference type="SMART" id="SM00267">
    <property type="entry name" value="GGDEF"/>
    <property type="match status" value="1"/>
</dbReference>
<feature type="transmembrane region" description="Helical" evidence="4">
    <location>
        <begin position="146"/>
        <end position="166"/>
    </location>
</feature>
<dbReference type="GO" id="GO:0005886">
    <property type="term" value="C:plasma membrane"/>
    <property type="evidence" value="ECO:0007669"/>
    <property type="project" value="TreeGrafter"/>
</dbReference>
<comment type="catalytic activity">
    <reaction evidence="3">
        <text>2 GTP = 3',3'-c-di-GMP + 2 diphosphate</text>
        <dbReference type="Rhea" id="RHEA:24898"/>
        <dbReference type="ChEBI" id="CHEBI:33019"/>
        <dbReference type="ChEBI" id="CHEBI:37565"/>
        <dbReference type="ChEBI" id="CHEBI:58805"/>
        <dbReference type="EC" id="2.7.7.65"/>
    </reaction>
</comment>
<keyword evidence="4" id="KW-1133">Transmembrane helix</keyword>
<dbReference type="PANTHER" id="PTHR45138:SF9">
    <property type="entry name" value="DIGUANYLATE CYCLASE DGCM-RELATED"/>
    <property type="match status" value="1"/>
</dbReference>
<dbReference type="CDD" id="cd01949">
    <property type="entry name" value="GGDEF"/>
    <property type="match status" value="1"/>
</dbReference>
<feature type="transmembrane region" description="Helical" evidence="4">
    <location>
        <begin position="172"/>
        <end position="193"/>
    </location>
</feature>
<dbReference type="Proteomes" id="UP000244248">
    <property type="component" value="Unassembled WGS sequence"/>
</dbReference>
<dbReference type="OrthoDB" id="9803824at2"/>
<dbReference type="InterPro" id="IPR029787">
    <property type="entry name" value="Nucleotide_cyclase"/>
</dbReference>
<dbReference type="InterPro" id="IPR000160">
    <property type="entry name" value="GGDEF_dom"/>
</dbReference>
<dbReference type="GO" id="GO:0043709">
    <property type="term" value="P:cell adhesion involved in single-species biofilm formation"/>
    <property type="evidence" value="ECO:0007669"/>
    <property type="project" value="TreeGrafter"/>
</dbReference>
<proteinExistence type="predicted"/>
<accession>A0A2T5MH15</accession>
<feature type="transmembrane region" description="Helical" evidence="4">
    <location>
        <begin position="223"/>
        <end position="242"/>
    </location>
</feature>
<dbReference type="PROSITE" id="PS50887">
    <property type="entry name" value="GGDEF"/>
    <property type="match status" value="1"/>
</dbReference>
<feature type="domain" description="GGDEF" evidence="5">
    <location>
        <begin position="291"/>
        <end position="425"/>
    </location>
</feature>
<keyword evidence="4" id="KW-0812">Transmembrane</keyword>
<evidence type="ECO:0000313" key="7">
    <source>
        <dbReference type="Proteomes" id="UP000244248"/>
    </source>
</evidence>
<comment type="caution">
    <text evidence="6">The sequence shown here is derived from an EMBL/GenBank/DDBJ whole genome shotgun (WGS) entry which is preliminary data.</text>
</comment>
<dbReference type="NCBIfam" id="TIGR00254">
    <property type="entry name" value="GGDEF"/>
    <property type="match status" value="1"/>
</dbReference>
<evidence type="ECO:0000313" key="6">
    <source>
        <dbReference type="EMBL" id="PTU31866.1"/>
    </source>
</evidence>
<organism evidence="6 7">
    <name type="scientific">Stenotrophobium rhamnosiphilum</name>
    <dbReference type="NCBI Taxonomy" id="2029166"/>
    <lineage>
        <taxon>Bacteria</taxon>
        <taxon>Pseudomonadati</taxon>
        <taxon>Pseudomonadota</taxon>
        <taxon>Gammaproteobacteria</taxon>
        <taxon>Nevskiales</taxon>
        <taxon>Nevskiaceae</taxon>
        <taxon>Stenotrophobium</taxon>
    </lineage>
</organism>
<sequence>MNDNDQSTFKEAEKSSWDTATGKWMVDQLQLAQPESTTTSFGLAPEEVGQLQEIAKSGATRFYFPKKLEQRFQQEQRQQNRAQRLTVAALTMICFALEPLLSYWLVTIPDGAKSLELWLCFGVIVPAFAIATFLQFYFVASELAEASLLLAICAEVAVIEILRLHATTLGIYIVPTITASVAITAFALIGLTFRRRTTLFIGYFAIIWFTDAYFSEFNAQRDVSVWINEFIVLTLVWVASAFNRINVRRAWAANILLEISANQDSLTGLSNRSAFETHYEQQMRLGRRYGKSSVLALIDLDHFKQVNDYYGHPYGDAVLIKVGLLLNDCARRPGDFAARIGGEEFALFLYDCTAEGARSHLDAMVQAVQALGLEHVKSKVGFVTISVGAVLLPAESALSKAYQLADINLYNAKGAGRNQLVVSELS</sequence>
<keyword evidence="7" id="KW-1185">Reference proteome</keyword>
<evidence type="ECO:0000259" key="5">
    <source>
        <dbReference type="PROSITE" id="PS50887"/>
    </source>
</evidence>
<dbReference type="RefSeq" id="WP_107939055.1">
    <property type="nucleotide sequence ID" value="NZ_QANS01000002.1"/>
</dbReference>
<evidence type="ECO:0000256" key="2">
    <source>
        <dbReference type="ARBA" id="ARBA00012528"/>
    </source>
</evidence>